<dbReference type="EMBL" id="MU251279">
    <property type="protein sequence ID" value="KAG9250318.1"/>
    <property type="molecule type" value="Genomic_DNA"/>
</dbReference>
<keyword evidence="2" id="KW-0472">Membrane</keyword>
<gene>
    <name evidence="3" type="ORF">F5Z01DRAFT_677878</name>
</gene>
<keyword evidence="2" id="KW-1133">Transmembrane helix</keyword>
<evidence type="ECO:0000313" key="3">
    <source>
        <dbReference type="EMBL" id="KAG9250318.1"/>
    </source>
</evidence>
<comment type="caution">
    <text evidence="3">The sequence shown here is derived from an EMBL/GenBank/DDBJ whole genome shotgun (WGS) entry which is preliminary data.</text>
</comment>
<feature type="region of interest" description="Disordered" evidence="1">
    <location>
        <begin position="106"/>
        <end position="134"/>
    </location>
</feature>
<feature type="compositionally biased region" description="Basic and acidic residues" evidence="1">
    <location>
        <begin position="39"/>
        <end position="49"/>
    </location>
</feature>
<sequence>MPDPSDAPEAVFPDSTTQVPSWAPSPPPAFKSEPVPEPEPEHEPKESRPKQRTICGLVPAVFILLVTLAVVIIAAAVGGGVGGSMAVKNARSRGYREGVTVGWNRCPTAYPSSTTTTTSEPSASPTTETGYQPPDDVVLALNCPSLTGDMTSTKLGAHTYDFDSECGVDRTGDGIVIIGVMAYSFEHCLRACGAYNRYDNNDSKCLAITFFANLTSIDDSFSGNCYLKNAQGSRKPFDASERTTTISALLVEDD</sequence>
<proteinExistence type="predicted"/>
<name>A0A9P8CKF9_9HYPO</name>
<evidence type="ECO:0000313" key="4">
    <source>
        <dbReference type="Proteomes" id="UP000887229"/>
    </source>
</evidence>
<dbReference type="RefSeq" id="XP_046114242.1">
    <property type="nucleotide sequence ID" value="XM_046265403.1"/>
</dbReference>
<dbReference type="OrthoDB" id="5358884at2759"/>
<dbReference type="GeneID" id="70296306"/>
<accession>A0A9P8CKF9</accession>
<dbReference type="AlphaFoldDB" id="A0A9P8CKF9"/>
<reference evidence="3" key="1">
    <citation type="journal article" date="2021" name="IMA Fungus">
        <title>Genomic characterization of three marine fungi, including Emericellopsis atlantica sp. nov. with signatures of a generalist lifestyle and marine biomass degradation.</title>
        <authorList>
            <person name="Hagestad O.C."/>
            <person name="Hou L."/>
            <person name="Andersen J.H."/>
            <person name="Hansen E.H."/>
            <person name="Altermark B."/>
            <person name="Li C."/>
            <person name="Kuhnert E."/>
            <person name="Cox R.J."/>
            <person name="Crous P.W."/>
            <person name="Spatafora J.W."/>
            <person name="Lail K."/>
            <person name="Amirebrahimi M."/>
            <person name="Lipzen A."/>
            <person name="Pangilinan J."/>
            <person name="Andreopoulos W."/>
            <person name="Hayes R.D."/>
            <person name="Ng V."/>
            <person name="Grigoriev I.V."/>
            <person name="Jackson S.A."/>
            <person name="Sutton T.D.S."/>
            <person name="Dobson A.D.W."/>
            <person name="Rama T."/>
        </authorList>
    </citation>
    <scope>NUCLEOTIDE SEQUENCE</scope>
    <source>
        <strain evidence="3">TS7</strain>
    </source>
</reference>
<keyword evidence="2" id="KW-0812">Transmembrane</keyword>
<feature type="transmembrane region" description="Helical" evidence="2">
    <location>
        <begin position="54"/>
        <end position="81"/>
    </location>
</feature>
<protein>
    <recommendedName>
        <fullName evidence="5">Apple domain-containing protein</fullName>
    </recommendedName>
</protein>
<keyword evidence="4" id="KW-1185">Reference proteome</keyword>
<organism evidence="3 4">
    <name type="scientific">Emericellopsis atlantica</name>
    <dbReference type="NCBI Taxonomy" id="2614577"/>
    <lineage>
        <taxon>Eukaryota</taxon>
        <taxon>Fungi</taxon>
        <taxon>Dikarya</taxon>
        <taxon>Ascomycota</taxon>
        <taxon>Pezizomycotina</taxon>
        <taxon>Sordariomycetes</taxon>
        <taxon>Hypocreomycetidae</taxon>
        <taxon>Hypocreales</taxon>
        <taxon>Bionectriaceae</taxon>
        <taxon>Emericellopsis</taxon>
    </lineage>
</organism>
<evidence type="ECO:0008006" key="5">
    <source>
        <dbReference type="Google" id="ProtNLM"/>
    </source>
</evidence>
<dbReference type="Proteomes" id="UP000887229">
    <property type="component" value="Unassembled WGS sequence"/>
</dbReference>
<evidence type="ECO:0000256" key="2">
    <source>
        <dbReference type="SAM" id="Phobius"/>
    </source>
</evidence>
<feature type="compositionally biased region" description="Low complexity" evidence="1">
    <location>
        <begin position="107"/>
        <end position="129"/>
    </location>
</feature>
<feature type="region of interest" description="Disordered" evidence="1">
    <location>
        <begin position="1"/>
        <end position="51"/>
    </location>
</feature>
<evidence type="ECO:0000256" key="1">
    <source>
        <dbReference type="SAM" id="MobiDB-lite"/>
    </source>
</evidence>